<organism evidence="11 12">
    <name type="scientific">Toxocara canis</name>
    <name type="common">Canine roundworm</name>
    <dbReference type="NCBI Taxonomy" id="6265"/>
    <lineage>
        <taxon>Eukaryota</taxon>
        <taxon>Metazoa</taxon>
        <taxon>Ecdysozoa</taxon>
        <taxon>Nematoda</taxon>
        <taxon>Chromadorea</taxon>
        <taxon>Rhabditida</taxon>
        <taxon>Spirurina</taxon>
        <taxon>Ascaridomorpha</taxon>
        <taxon>Ascaridoidea</taxon>
        <taxon>Toxocaridae</taxon>
        <taxon>Toxocara</taxon>
    </lineage>
</organism>
<dbReference type="InterPro" id="IPR001148">
    <property type="entry name" value="CA_dom"/>
</dbReference>
<evidence type="ECO:0000256" key="3">
    <source>
        <dbReference type="ARBA" id="ARBA00012925"/>
    </source>
</evidence>
<feature type="domain" description="Alpha-carbonic anhydrase" evidence="9">
    <location>
        <begin position="36"/>
        <end position="263"/>
    </location>
</feature>
<evidence type="ECO:0000313" key="10">
    <source>
        <dbReference type="EMBL" id="VDM26327.1"/>
    </source>
</evidence>
<reference evidence="12" key="1">
    <citation type="submission" date="2016-06" db="UniProtKB">
        <authorList>
            <consortium name="WormBaseParasite"/>
        </authorList>
    </citation>
    <scope>IDENTIFICATION</scope>
</reference>
<dbReference type="GO" id="GO:0005737">
    <property type="term" value="C:cytoplasm"/>
    <property type="evidence" value="ECO:0007669"/>
    <property type="project" value="TreeGrafter"/>
</dbReference>
<evidence type="ECO:0000313" key="12">
    <source>
        <dbReference type="WBParaSite" id="TCNE_0000152401-mRNA-1"/>
    </source>
</evidence>
<keyword evidence="5 8" id="KW-0862">Zinc</keyword>
<feature type="signal peptide" evidence="8">
    <location>
        <begin position="1"/>
        <end position="23"/>
    </location>
</feature>
<dbReference type="SMART" id="SM01057">
    <property type="entry name" value="Carb_anhydrase"/>
    <property type="match status" value="1"/>
</dbReference>
<dbReference type="Gene3D" id="3.10.200.10">
    <property type="entry name" value="Alpha carbonic anhydrase"/>
    <property type="match status" value="1"/>
</dbReference>
<evidence type="ECO:0000259" key="9">
    <source>
        <dbReference type="PROSITE" id="PS51144"/>
    </source>
</evidence>
<reference evidence="10 11" key="2">
    <citation type="submission" date="2018-11" db="EMBL/GenBank/DDBJ databases">
        <authorList>
            <consortium name="Pathogen Informatics"/>
        </authorList>
    </citation>
    <scope>NUCLEOTIDE SEQUENCE [LARGE SCALE GENOMIC DNA]</scope>
</reference>
<evidence type="ECO:0000256" key="8">
    <source>
        <dbReference type="RuleBase" id="RU367011"/>
    </source>
</evidence>
<protein>
    <recommendedName>
        <fullName evidence="3 8">Carbonic anhydrase</fullName>
        <ecNumber evidence="3 8">4.2.1.1</ecNumber>
    </recommendedName>
</protein>
<dbReference type="PANTHER" id="PTHR18952">
    <property type="entry name" value="CARBONIC ANHYDRASE"/>
    <property type="match status" value="1"/>
</dbReference>
<dbReference type="WBParaSite" id="TCNE_0000152401-mRNA-1">
    <property type="protein sequence ID" value="TCNE_0000152401-mRNA-1"/>
    <property type="gene ID" value="TCNE_0000152401"/>
</dbReference>
<evidence type="ECO:0000256" key="4">
    <source>
        <dbReference type="ARBA" id="ARBA00022723"/>
    </source>
</evidence>
<comment type="catalytic activity">
    <reaction evidence="7 8">
        <text>hydrogencarbonate + H(+) = CO2 + H2O</text>
        <dbReference type="Rhea" id="RHEA:10748"/>
        <dbReference type="ChEBI" id="CHEBI:15377"/>
        <dbReference type="ChEBI" id="CHEBI:15378"/>
        <dbReference type="ChEBI" id="CHEBI:16526"/>
        <dbReference type="ChEBI" id="CHEBI:17544"/>
        <dbReference type="EC" id="4.2.1.1"/>
    </reaction>
</comment>
<comment type="cofactor">
    <cofactor evidence="1 8">
        <name>Zn(2+)</name>
        <dbReference type="ChEBI" id="CHEBI:29105"/>
    </cofactor>
</comment>
<dbReference type="SUPFAM" id="SSF51069">
    <property type="entry name" value="Carbonic anhydrase"/>
    <property type="match status" value="1"/>
</dbReference>
<name>A0A183TZ55_TOXCA</name>
<dbReference type="Proteomes" id="UP000050794">
    <property type="component" value="Unassembled WGS sequence"/>
</dbReference>
<dbReference type="PROSITE" id="PS51144">
    <property type="entry name" value="ALPHA_CA_2"/>
    <property type="match status" value="1"/>
</dbReference>
<accession>A0A183TZ55</accession>
<dbReference type="GO" id="GO:0008270">
    <property type="term" value="F:zinc ion binding"/>
    <property type="evidence" value="ECO:0007669"/>
    <property type="project" value="UniProtKB-UniRule"/>
</dbReference>
<evidence type="ECO:0000256" key="6">
    <source>
        <dbReference type="ARBA" id="ARBA00023239"/>
    </source>
</evidence>
<dbReference type="EC" id="4.2.1.1" evidence="3 8"/>
<dbReference type="AlphaFoldDB" id="A0A183TZ55"/>
<evidence type="ECO:0000256" key="2">
    <source>
        <dbReference type="ARBA" id="ARBA00010718"/>
    </source>
</evidence>
<dbReference type="InterPro" id="IPR036398">
    <property type="entry name" value="CA_dom_sf"/>
</dbReference>
<comment type="similarity">
    <text evidence="2 8">Belongs to the alpha-carbonic anhydrase family.</text>
</comment>
<keyword evidence="6 8" id="KW-0456">Lyase</keyword>
<dbReference type="PROSITE" id="PS00162">
    <property type="entry name" value="ALPHA_CA_1"/>
    <property type="match status" value="1"/>
</dbReference>
<evidence type="ECO:0000313" key="11">
    <source>
        <dbReference type="Proteomes" id="UP000050794"/>
    </source>
</evidence>
<dbReference type="CDD" id="cd00326">
    <property type="entry name" value="alpha_CA"/>
    <property type="match status" value="1"/>
</dbReference>
<dbReference type="Pfam" id="PF00194">
    <property type="entry name" value="Carb_anhydrase"/>
    <property type="match status" value="1"/>
</dbReference>
<proteinExistence type="inferred from homology"/>
<evidence type="ECO:0000256" key="7">
    <source>
        <dbReference type="ARBA" id="ARBA00048348"/>
    </source>
</evidence>
<keyword evidence="4 8" id="KW-0479">Metal-binding</keyword>
<gene>
    <name evidence="10" type="ORF">TCNE_LOCUS1525</name>
</gene>
<dbReference type="GO" id="GO:0004089">
    <property type="term" value="F:carbonate dehydratase activity"/>
    <property type="evidence" value="ECO:0007669"/>
    <property type="project" value="UniProtKB-UniRule"/>
</dbReference>
<dbReference type="EMBL" id="UYWY01001179">
    <property type="protein sequence ID" value="VDM26327.1"/>
    <property type="molecule type" value="Genomic_DNA"/>
</dbReference>
<keyword evidence="11" id="KW-1185">Reference proteome</keyword>
<dbReference type="InterPro" id="IPR023561">
    <property type="entry name" value="Carbonic_anhydrase_a-class"/>
</dbReference>
<sequence length="263" mass="28665">MGMTLYTFVEMVALTCLLPSGVPTTPLKSKTAIGAPLWGYEDPNGPTNWPGVCIYGSEQSPINIDLATVVTHNFDQLIFLNYNSSGNVAVRNSGRTEVLDGFLNWPNVPTVTGGGLGDRYKLRQIHFHWGSTDNSGSEHTIGHLHYPLEAHLVHIRNDLSESQAANTTGGTIVFAFFFTIGTVGKPFQQLEQALNATVGVDTHGTINCRPSEMLPANTNTWFRYAGSLTTPPCTEGILWTVFVDPLNITNQQVRLVSFSIPVS</sequence>
<comment type="function">
    <text evidence="8">Reversible hydration of carbon dioxide.</text>
</comment>
<keyword evidence="8" id="KW-0732">Signal</keyword>
<evidence type="ECO:0000256" key="5">
    <source>
        <dbReference type="ARBA" id="ARBA00022833"/>
    </source>
</evidence>
<evidence type="ECO:0000256" key="1">
    <source>
        <dbReference type="ARBA" id="ARBA00001947"/>
    </source>
</evidence>
<dbReference type="PANTHER" id="PTHR18952:SF141">
    <property type="entry name" value="CARBONIC ANHYDRASE"/>
    <property type="match status" value="1"/>
</dbReference>
<feature type="chain" id="PRO_5044514023" description="Carbonic anhydrase" evidence="8">
    <location>
        <begin position="24"/>
        <end position="263"/>
    </location>
</feature>
<dbReference type="InterPro" id="IPR018338">
    <property type="entry name" value="Carbonic_anhydrase_a-class_CS"/>
</dbReference>